<dbReference type="Pfam" id="PF00392">
    <property type="entry name" value="GntR"/>
    <property type="match status" value="1"/>
</dbReference>
<dbReference type="SUPFAM" id="SSF46785">
    <property type="entry name" value="Winged helix' DNA-binding domain"/>
    <property type="match status" value="1"/>
</dbReference>
<dbReference type="Pfam" id="PF07729">
    <property type="entry name" value="FCD"/>
    <property type="match status" value="1"/>
</dbReference>
<dbReference type="EMBL" id="CP019434">
    <property type="protein sequence ID" value="APZ44698.1"/>
    <property type="molecule type" value="Genomic_DNA"/>
</dbReference>
<dbReference type="AlphaFoldDB" id="A0A1P8ULI5"/>
<accession>A0A1P8ULI5</accession>
<dbReference type="Proteomes" id="UP000243807">
    <property type="component" value="Chromosome"/>
</dbReference>
<dbReference type="Gene3D" id="1.20.120.530">
    <property type="entry name" value="GntR ligand-binding domain-like"/>
    <property type="match status" value="1"/>
</dbReference>
<dbReference type="GO" id="GO:0003700">
    <property type="term" value="F:DNA-binding transcription factor activity"/>
    <property type="evidence" value="ECO:0007669"/>
    <property type="project" value="InterPro"/>
</dbReference>
<dbReference type="PANTHER" id="PTHR43537:SF50">
    <property type="entry name" value="TRANSCRIPTIONAL REGULATORY PROTEIN"/>
    <property type="match status" value="1"/>
</dbReference>
<keyword evidence="1" id="KW-0805">Transcription regulation</keyword>
<dbReference type="PROSITE" id="PS50949">
    <property type="entry name" value="HTH_GNTR"/>
    <property type="match status" value="1"/>
</dbReference>
<dbReference type="SMART" id="SM00345">
    <property type="entry name" value="HTH_GNTR"/>
    <property type="match status" value="1"/>
</dbReference>
<dbReference type="InterPro" id="IPR008920">
    <property type="entry name" value="TF_FadR/GntR_C"/>
</dbReference>
<dbReference type="STRING" id="1765967.BW247_12065"/>
<dbReference type="Gene3D" id="1.10.10.10">
    <property type="entry name" value="Winged helix-like DNA-binding domain superfamily/Winged helix DNA-binding domain"/>
    <property type="match status" value="1"/>
</dbReference>
<keyword evidence="6" id="KW-1185">Reference proteome</keyword>
<keyword evidence="2" id="KW-0238">DNA-binding</keyword>
<dbReference type="InterPro" id="IPR036390">
    <property type="entry name" value="WH_DNA-bd_sf"/>
</dbReference>
<evidence type="ECO:0000256" key="3">
    <source>
        <dbReference type="ARBA" id="ARBA00023163"/>
    </source>
</evidence>
<dbReference type="KEGG" id="afy:BW247_12065"/>
<evidence type="ECO:0000256" key="2">
    <source>
        <dbReference type="ARBA" id="ARBA00023125"/>
    </source>
</evidence>
<sequence>MEQDIVHTDIKANYTTPSHRKRRITLHNVVVDEMRHDILEGKLKPGSKIPEVALCAKFDISRTPLREALKVLASEGLVELLPNRGAVVRKYSSKDVKDLFELMPPIEGLIGRLAIKHATEEDISNIEYLHERMLDFHQRKRRSDYFRVNQQIHMALAQATGNKALVEEYERLSSKIIHARYLANTDQSRWDESADEHIHIMQALKARDEERLSELLSIHVSKTGESVVVALQKQAPEEQR</sequence>
<dbReference type="PRINTS" id="PR00035">
    <property type="entry name" value="HTHGNTR"/>
</dbReference>
<dbReference type="InterPro" id="IPR036388">
    <property type="entry name" value="WH-like_DNA-bd_sf"/>
</dbReference>
<dbReference type="PANTHER" id="PTHR43537">
    <property type="entry name" value="TRANSCRIPTIONAL REGULATOR, GNTR FAMILY"/>
    <property type="match status" value="1"/>
</dbReference>
<dbReference type="GO" id="GO:0003677">
    <property type="term" value="F:DNA binding"/>
    <property type="evidence" value="ECO:0007669"/>
    <property type="project" value="UniProtKB-KW"/>
</dbReference>
<dbReference type="CDD" id="cd07377">
    <property type="entry name" value="WHTH_GntR"/>
    <property type="match status" value="1"/>
</dbReference>
<evidence type="ECO:0000313" key="5">
    <source>
        <dbReference type="EMBL" id="APZ44698.1"/>
    </source>
</evidence>
<organism evidence="5 6">
    <name type="scientific">Acidihalobacter ferrooxydans</name>
    <dbReference type="NCBI Taxonomy" id="1765967"/>
    <lineage>
        <taxon>Bacteria</taxon>
        <taxon>Pseudomonadati</taxon>
        <taxon>Pseudomonadota</taxon>
        <taxon>Gammaproteobacteria</taxon>
        <taxon>Chromatiales</taxon>
        <taxon>Ectothiorhodospiraceae</taxon>
        <taxon>Acidihalobacter</taxon>
    </lineage>
</organism>
<evidence type="ECO:0000259" key="4">
    <source>
        <dbReference type="PROSITE" id="PS50949"/>
    </source>
</evidence>
<dbReference type="SUPFAM" id="SSF48008">
    <property type="entry name" value="GntR ligand-binding domain-like"/>
    <property type="match status" value="1"/>
</dbReference>
<dbReference type="InterPro" id="IPR011711">
    <property type="entry name" value="GntR_C"/>
</dbReference>
<dbReference type="RefSeq" id="WP_076838587.1">
    <property type="nucleotide sequence ID" value="NZ_CP019434.1"/>
</dbReference>
<feature type="domain" description="HTH gntR-type" evidence="4">
    <location>
        <begin position="24"/>
        <end position="91"/>
    </location>
</feature>
<evidence type="ECO:0000256" key="1">
    <source>
        <dbReference type="ARBA" id="ARBA00023015"/>
    </source>
</evidence>
<dbReference type="SMART" id="SM00895">
    <property type="entry name" value="FCD"/>
    <property type="match status" value="1"/>
</dbReference>
<protein>
    <recommendedName>
        <fullName evidence="4">HTH gntR-type domain-containing protein</fullName>
    </recommendedName>
</protein>
<keyword evidence="3" id="KW-0804">Transcription</keyword>
<proteinExistence type="predicted"/>
<evidence type="ECO:0000313" key="6">
    <source>
        <dbReference type="Proteomes" id="UP000243807"/>
    </source>
</evidence>
<gene>
    <name evidence="5" type="ORF">BW247_12065</name>
</gene>
<dbReference type="OrthoDB" id="6627771at2"/>
<dbReference type="InterPro" id="IPR000524">
    <property type="entry name" value="Tscrpt_reg_HTH_GntR"/>
</dbReference>
<name>A0A1P8ULI5_9GAMM</name>
<reference evidence="5 6" key="1">
    <citation type="submission" date="2017-01" db="EMBL/GenBank/DDBJ databases">
        <title>Draft sequence of Acidihalobacter ferrooxidans strain DSM 14175 (strain V8).</title>
        <authorList>
            <person name="Khaleque H.N."/>
            <person name="Ramsay J.P."/>
            <person name="Murphy R.J.T."/>
            <person name="Kaksonen A.H."/>
            <person name="Boxall N.J."/>
            <person name="Watkin E.L.J."/>
        </authorList>
    </citation>
    <scope>NUCLEOTIDE SEQUENCE [LARGE SCALE GENOMIC DNA]</scope>
    <source>
        <strain evidence="5 6">V8</strain>
    </source>
</reference>